<reference evidence="2 3" key="1">
    <citation type="journal article" date="2020" name="Front. Microbiol.">
        <title>Single-cell genomics of novel Actinobacteria with the Wood-Ljungdahl pathway discovered in a serpentinizing system.</title>
        <authorList>
            <person name="Merino N."/>
            <person name="Kawai M."/>
            <person name="Boyd E.S."/>
            <person name="Colman D.R."/>
            <person name="McGlynn S.E."/>
            <person name="Nealson K.H."/>
            <person name="Kurokawa K."/>
            <person name="Hongoh Y."/>
        </authorList>
    </citation>
    <scope>NUCLEOTIDE SEQUENCE [LARGE SCALE GENOMIC DNA]</scope>
    <source>
        <strain evidence="2 3">S42</strain>
    </source>
</reference>
<dbReference type="InterPro" id="IPR015077">
    <property type="entry name" value="DUF1858"/>
</dbReference>
<organism evidence="2 3">
    <name type="scientific">Candidatus Hakubella thermalkaliphila</name>
    <dbReference type="NCBI Taxonomy" id="2754717"/>
    <lineage>
        <taxon>Bacteria</taxon>
        <taxon>Bacillati</taxon>
        <taxon>Actinomycetota</taxon>
        <taxon>Actinomycetota incertae sedis</taxon>
        <taxon>Candidatus Hakubellales</taxon>
        <taxon>Candidatus Hakubellaceae</taxon>
        <taxon>Candidatus Hakubella</taxon>
    </lineage>
</organism>
<dbReference type="PANTHER" id="PTHR39341">
    <property type="entry name" value="BSL7085 PROTEIN"/>
    <property type="match status" value="1"/>
</dbReference>
<accession>A0A6V8QBW9</accession>
<comment type="caution">
    <text evidence="2">The sequence shown here is derived from an EMBL/GenBank/DDBJ whole genome shotgun (WGS) entry which is preliminary data.</text>
</comment>
<dbReference type="PANTHER" id="PTHR39341:SF1">
    <property type="entry name" value="DUF1858 DOMAIN-CONTAINING PROTEIN"/>
    <property type="match status" value="1"/>
</dbReference>
<evidence type="ECO:0000313" key="3">
    <source>
        <dbReference type="Proteomes" id="UP000568877"/>
    </source>
</evidence>
<dbReference type="InterPro" id="IPR023883">
    <property type="entry name" value="CHP03980_redox-disulphide"/>
</dbReference>
<name>A0A6V8QBW9_9ACTN</name>
<evidence type="ECO:0000313" key="2">
    <source>
        <dbReference type="EMBL" id="GFP31930.1"/>
    </source>
</evidence>
<gene>
    <name evidence="2" type="ORF">HKBW3S42_00236</name>
</gene>
<proteinExistence type="predicted"/>
<dbReference type="InterPro" id="IPR038062">
    <property type="entry name" value="ScdA-like_N_sf"/>
</dbReference>
<dbReference type="NCBIfam" id="TIGR03980">
    <property type="entry name" value="prismane_assoc"/>
    <property type="match status" value="1"/>
</dbReference>
<protein>
    <recommendedName>
        <fullName evidence="1">DUF1858 domain-containing protein</fullName>
    </recommendedName>
</protein>
<sequence>MTETKTTFHKDMIIGEVLKLRPEAERVIEKYFGTGCFTCPGMKMESISFGALMHGVDPEAIVKELNELP</sequence>
<feature type="domain" description="DUF1858" evidence="1">
    <location>
        <begin position="9"/>
        <end position="62"/>
    </location>
</feature>
<dbReference type="EMBL" id="BLSA01000016">
    <property type="protein sequence ID" value="GFP31930.1"/>
    <property type="molecule type" value="Genomic_DNA"/>
</dbReference>
<dbReference type="Proteomes" id="UP000568877">
    <property type="component" value="Unassembled WGS sequence"/>
</dbReference>
<dbReference type="Pfam" id="PF08984">
    <property type="entry name" value="DUF1858"/>
    <property type="match status" value="1"/>
</dbReference>
<dbReference type="AlphaFoldDB" id="A0A6V8QBW9"/>
<dbReference type="SUPFAM" id="SSF140683">
    <property type="entry name" value="SP0561-like"/>
    <property type="match status" value="1"/>
</dbReference>
<evidence type="ECO:0000259" key="1">
    <source>
        <dbReference type="Pfam" id="PF08984"/>
    </source>
</evidence>
<dbReference type="Gene3D" id="1.10.3910.10">
    <property type="entry name" value="SP0561-like"/>
    <property type="match status" value="1"/>
</dbReference>